<name>A0A369A5D2_9FLAO</name>
<dbReference type="AlphaFoldDB" id="A0A369A5D2"/>
<dbReference type="RefSeq" id="WP_114366033.1">
    <property type="nucleotide sequence ID" value="NZ_BHZF01000002.1"/>
</dbReference>
<protein>
    <recommendedName>
        <fullName evidence="1">DUF8202 domain-containing protein</fullName>
    </recommendedName>
</protein>
<dbReference type="Pfam" id="PF26628">
    <property type="entry name" value="DUF8202"/>
    <property type="match status" value="1"/>
</dbReference>
<sequence length="403" mass="46245">MALLKKFLTQMFFLGLCLKINLLIGQTPGAVSSADLWFICNGEKNYSYSIGIHSACRAVDFINFDSLVNWGQRGVWFIVYTDRESSSQGALIRIKDYLVFRDSIKGFMPHHDMPVKPEKLLVLSITRRTEHQGKLREELEILDSNVLISEIIYYDRFLSLNEIESVESYLAMKYSINITRRRSGEHRDYKTLTRLYKFWNGETDNRFDSDVLCVGRDTQVNIDQLITRSNEPGRLHLRIEPEEQAVFEGIVVMSRRDKEMRYSGLKGRCLEQLKEQADLGELLNWKLRGFGIEAKGLNLYLSFDTNHEGGYKSGFVVLTDFSDTFHVEGVQGGYRLHVSKLKNETDYFFVLSSGFTKYCLEEVTDVASTATGIDTTETYLVVSRKNGDPRISFTLSPEILVVN</sequence>
<keyword evidence="3" id="KW-1185">Reference proteome</keyword>
<proteinExistence type="predicted"/>
<dbReference type="Proteomes" id="UP000253517">
    <property type="component" value="Unassembled WGS sequence"/>
</dbReference>
<dbReference type="EMBL" id="QPJS01000002">
    <property type="protein sequence ID" value="RCX03556.1"/>
    <property type="molecule type" value="Genomic_DNA"/>
</dbReference>
<evidence type="ECO:0000313" key="2">
    <source>
        <dbReference type="EMBL" id="RCX03556.1"/>
    </source>
</evidence>
<accession>A0A369A5D2</accession>
<feature type="domain" description="DUF8202" evidence="1">
    <location>
        <begin position="163"/>
        <end position="233"/>
    </location>
</feature>
<evidence type="ECO:0000313" key="3">
    <source>
        <dbReference type="Proteomes" id="UP000253517"/>
    </source>
</evidence>
<gene>
    <name evidence="2" type="ORF">DES35_1025</name>
</gene>
<reference evidence="2 3" key="1">
    <citation type="submission" date="2018-07" db="EMBL/GenBank/DDBJ databases">
        <title>Genomic Encyclopedia of Type Strains, Phase IV (KMG-IV): sequencing the most valuable type-strain genomes for metagenomic binning, comparative biology and taxonomic classification.</title>
        <authorList>
            <person name="Goeker M."/>
        </authorList>
    </citation>
    <scope>NUCLEOTIDE SEQUENCE [LARGE SCALE GENOMIC DNA]</scope>
    <source>
        <strain evidence="2 3">DSM 21410</strain>
    </source>
</reference>
<organism evidence="2 3">
    <name type="scientific">Schleiferia thermophila</name>
    <dbReference type="NCBI Taxonomy" id="884107"/>
    <lineage>
        <taxon>Bacteria</taxon>
        <taxon>Pseudomonadati</taxon>
        <taxon>Bacteroidota</taxon>
        <taxon>Flavobacteriia</taxon>
        <taxon>Flavobacteriales</taxon>
        <taxon>Schleiferiaceae</taxon>
        <taxon>Schleiferia</taxon>
    </lineage>
</organism>
<evidence type="ECO:0000259" key="1">
    <source>
        <dbReference type="Pfam" id="PF26628"/>
    </source>
</evidence>
<dbReference type="InterPro" id="IPR058515">
    <property type="entry name" value="DUF8202"/>
</dbReference>
<comment type="caution">
    <text evidence="2">The sequence shown here is derived from an EMBL/GenBank/DDBJ whole genome shotgun (WGS) entry which is preliminary data.</text>
</comment>